<sequence>MPLLATGWPEPPRPEACRHAANELRQHPSPPIPKQHAMSSLSSRCSSPIKLGASFSWKHCPSQSSIDSTATSKIPHLHWRNSSLSVSHRPIPRARSFLIPPRLRFPLPGRPSSPDSPPHGDPIRPFWLL</sequence>
<evidence type="ECO:0000313" key="3">
    <source>
        <dbReference type="Proteomes" id="UP000298652"/>
    </source>
</evidence>
<keyword evidence="3" id="KW-1185">Reference proteome</keyword>
<dbReference type="AlphaFoldDB" id="A0A4U6TJA6"/>
<dbReference type="Gramene" id="TKW01225">
    <property type="protein sequence ID" value="TKW01225"/>
    <property type="gene ID" value="SEVIR_8G166400v2"/>
</dbReference>
<organism evidence="2 3">
    <name type="scientific">Setaria viridis</name>
    <name type="common">Green bristlegrass</name>
    <name type="synonym">Setaria italica subsp. viridis</name>
    <dbReference type="NCBI Taxonomy" id="4556"/>
    <lineage>
        <taxon>Eukaryota</taxon>
        <taxon>Viridiplantae</taxon>
        <taxon>Streptophyta</taxon>
        <taxon>Embryophyta</taxon>
        <taxon>Tracheophyta</taxon>
        <taxon>Spermatophyta</taxon>
        <taxon>Magnoliopsida</taxon>
        <taxon>Liliopsida</taxon>
        <taxon>Poales</taxon>
        <taxon>Poaceae</taxon>
        <taxon>PACMAD clade</taxon>
        <taxon>Panicoideae</taxon>
        <taxon>Panicodae</taxon>
        <taxon>Paniceae</taxon>
        <taxon>Cenchrinae</taxon>
        <taxon>Setaria</taxon>
    </lineage>
</organism>
<gene>
    <name evidence="2" type="ORF">SEVIR_8G166400v2</name>
</gene>
<feature type="compositionally biased region" description="Pro residues" evidence="1">
    <location>
        <begin position="108"/>
        <end position="120"/>
    </location>
</feature>
<dbReference type="Proteomes" id="UP000298652">
    <property type="component" value="Chromosome 8"/>
</dbReference>
<reference evidence="2 3" key="1">
    <citation type="submission" date="2019-03" db="EMBL/GenBank/DDBJ databases">
        <title>WGS assembly of Setaria viridis.</title>
        <authorList>
            <person name="Huang P."/>
            <person name="Jenkins J."/>
            <person name="Grimwood J."/>
            <person name="Barry K."/>
            <person name="Healey A."/>
            <person name="Mamidi S."/>
            <person name="Sreedasyam A."/>
            <person name="Shu S."/>
            <person name="Feldman M."/>
            <person name="Wu J."/>
            <person name="Yu Y."/>
            <person name="Chen C."/>
            <person name="Johnson J."/>
            <person name="Rokhsar D."/>
            <person name="Baxter I."/>
            <person name="Schmutz J."/>
            <person name="Brutnell T."/>
            <person name="Kellogg E."/>
        </authorList>
    </citation>
    <scope>NUCLEOTIDE SEQUENCE [LARGE SCALE GENOMIC DNA]</scope>
    <source>
        <strain evidence="3">cv. A10</strain>
    </source>
</reference>
<evidence type="ECO:0000313" key="2">
    <source>
        <dbReference type="EMBL" id="TKW01224.1"/>
    </source>
</evidence>
<accession>A0A4U6TJA6</accession>
<feature type="region of interest" description="Disordered" evidence="1">
    <location>
        <begin position="103"/>
        <end position="129"/>
    </location>
</feature>
<protein>
    <submittedName>
        <fullName evidence="2">Uncharacterized protein</fullName>
    </submittedName>
</protein>
<proteinExistence type="predicted"/>
<dbReference type="Gramene" id="TKW01224">
    <property type="protein sequence ID" value="TKW01224"/>
    <property type="gene ID" value="SEVIR_8G166400v2"/>
</dbReference>
<feature type="region of interest" description="Disordered" evidence="1">
    <location>
        <begin position="25"/>
        <end position="45"/>
    </location>
</feature>
<dbReference type="EMBL" id="CM016559">
    <property type="protein sequence ID" value="TKW01225.1"/>
    <property type="molecule type" value="Genomic_DNA"/>
</dbReference>
<name>A0A4U6TJA6_SETVI</name>
<dbReference type="EMBL" id="CM016559">
    <property type="protein sequence ID" value="TKW01224.1"/>
    <property type="molecule type" value="Genomic_DNA"/>
</dbReference>
<evidence type="ECO:0000256" key="1">
    <source>
        <dbReference type="SAM" id="MobiDB-lite"/>
    </source>
</evidence>